<evidence type="ECO:0000313" key="3">
    <source>
        <dbReference type="EMBL" id="KUJ12525.1"/>
    </source>
</evidence>
<organism evidence="3 4">
    <name type="scientific">Mollisia scopiformis</name>
    <name type="common">Conifer needle endophyte fungus</name>
    <name type="synonym">Phialocephala scopiformis</name>
    <dbReference type="NCBI Taxonomy" id="149040"/>
    <lineage>
        <taxon>Eukaryota</taxon>
        <taxon>Fungi</taxon>
        <taxon>Dikarya</taxon>
        <taxon>Ascomycota</taxon>
        <taxon>Pezizomycotina</taxon>
        <taxon>Leotiomycetes</taxon>
        <taxon>Helotiales</taxon>
        <taxon>Mollisiaceae</taxon>
        <taxon>Mollisia</taxon>
    </lineage>
</organism>
<dbReference type="InParanoid" id="A0A194WX74"/>
<protein>
    <recommendedName>
        <fullName evidence="2">Nephrocystin 3-like N-terminal domain-containing protein</fullName>
    </recommendedName>
</protein>
<dbReference type="InterPro" id="IPR027417">
    <property type="entry name" value="P-loop_NTPase"/>
</dbReference>
<feature type="domain" description="Nephrocystin 3-like N-terminal" evidence="2">
    <location>
        <begin position="59"/>
        <end position="240"/>
    </location>
</feature>
<sequence length="370" mass="43122">MLDVEDTEEEELRLSVDKKILEHLIYPAMTYRYEDVLQPHPKTFDWIYASKTTKDLPWSDFTKWLRSEGGVYWINGKAGSGKSTLMKHIFDDPRTKTFLQQWGQSQSRLQPQVPIAVATFFFWNSGTEIQKSHQGLLRSLLFQILGKHRGLIPICLPNRWAKQYSGSLDLGEEIAADPWTLPQLTDAFRRLVCQKEIPMRLCFFIDGLDEFGGNTMELCYFLRELSRLNPNNAKFCVSSRPWVEFQNSFEGCATLRLQDMTFDDIKIYVDEKFHRDPGFLKLEVNGPEDAAAIIEEIVEKAEGVFLWVQVVVRLLLTGVANRDSMAQLWQRLRSFPRDLYPLYTAMLLQIEPIYLEWASRAFQIMRRSIQ</sequence>
<dbReference type="Proteomes" id="UP000070700">
    <property type="component" value="Unassembled WGS sequence"/>
</dbReference>
<gene>
    <name evidence="3" type="ORF">LY89DRAFT_593058</name>
</gene>
<proteinExistence type="predicted"/>
<dbReference type="KEGG" id="psco:LY89DRAFT_593058"/>
<dbReference type="RefSeq" id="XP_018066880.1">
    <property type="nucleotide sequence ID" value="XM_018209728.1"/>
</dbReference>
<evidence type="ECO:0000256" key="1">
    <source>
        <dbReference type="ARBA" id="ARBA00022737"/>
    </source>
</evidence>
<dbReference type="Pfam" id="PF24883">
    <property type="entry name" value="NPHP3_N"/>
    <property type="match status" value="1"/>
</dbReference>
<dbReference type="AlphaFoldDB" id="A0A194WX74"/>
<name>A0A194WX74_MOLSC</name>
<keyword evidence="4" id="KW-1185">Reference proteome</keyword>
<dbReference type="OrthoDB" id="443402at2759"/>
<feature type="non-terminal residue" evidence="3">
    <location>
        <position position="370"/>
    </location>
</feature>
<keyword evidence="1" id="KW-0677">Repeat</keyword>
<dbReference type="SUPFAM" id="SSF52540">
    <property type="entry name" value="P-loop containing nucleoside triphosphate hydrolases"/>
    <property type="match status" value="1"/>
</dbReference>
<reference evidence="3 4" key="1">
    <citation type="submission" date="2015-10" db="EMBL/GenBank/DDBJ databases">
        <title>Full genome of DAOMC 229536 Phialocephala scopiformis, a fungal endophyte of spruce producing the potent anti-insectan compound rugulosin.</title>
        <authorList>
            <consortium name="DOE Joint Genome Institute"/>
            <person name="Walker A.K."/>
            <person name="Frasz S.L."/>
            <person name="Seifert K.A."/>
            <person name="Miller J.D."/>
            <person name="Mondo S.J."/>
            <person name="Labutti K."/>
            <person name="Lipzen A."/>
            <person name="Dockter R."/>
            <person name="Kennedy M."/>
            <person name="Grigoriev I.V."/>
            <person name="Spatafora J.W."/>
        </authorList>
    </citation>
    <scope>NUCLEOTIDE SEQUENCE [LARGE SCALE GENOMIC DNA]</scope>
    <source>
        <strain evidence="3 4">CBS 120377</strain>
    </source>
</reference>
<dbReference type="Gene3D" id="3.40.50.300">
    <property type="entry name" value="P-loop containing nucleotide triphosphate hydrolases"/>
    <property type="match status" value="1"/>
</dbReference>
<dbReference type="PANTHER" id="PTHR10039">
    <property type="entry name" value="AMELOGENIN"/>
    <property type="match status" value="1"/>
</dbReference>
<evidence type="ECO:0000313" key="4">
    <source>
        <dbReference type="Proteomes" id="UP000070700"/>
    </source>
</evidence>
<evidence type="ECO:0000259" key="2">
    <source>
        <dbReference type="Pfam" id="PF24883"/>
    </source>
</evidence>
<dbReference type="EMBL" id="KQ947424">
    <property type="protein sequence ID" value="KUJ12525.1"/>
    <property type="molecule type" value="Genomic_DNA"/>
</dbReference>
<accession>A0A194WX74</accession>
<dbReference type="PANTHER" id="PTHR10039:SF5">
    <property type="entry name" value="NACHT DOMAIN-CONTAINING PROTEIN"/>
    <property type="match status" value="1"/>
</dbReference>
<dbReference type="InterPro" id="IPR056884">
    <property type="entry name" value="NPHP3-like_N"/>
</dbReference>
<dbReference type="GeneID" id="28819454"/>